<dbReference type="InterPro" id="IPR027631">
    <property type="entry name" value="Mono_FeFe_hydrog"/>
</dbReference>
<name>A0AAE3ACN9_9FIRM</name>
<dbReference type="Pfam" id="PF12837">
    <property type="entry name" value="Fer4_6"/>
    <property type="match status" value="2"/>
</dbReference>
<evidence type="ECO:0000256" key="1">
    <source>
        <dbReference type="ARBA" id="ARBA00022723"/>
    </source>
</evidence>
<dbReference type="InterPro" id="IPR009016">
    <property type="entry name" value="Fe_hydrogenase"/>
</dbReference>
<dbReference type="InterPro" id="IPR017896">
    <property type="entry name" value="4Fe4S_Fe-S-bd"/>
</dbReference>
<dbReference type="RefSeq" id="WP_302929296.1">
    <property type="nucleotide sequence ID" value="NZ_JAJEPW010000034.1"/>
</dbReference>
<dbReference type="SUPFAM" id="SSF53920">
    <property type="entry name" value="Fe-only hydrogenase"/>
    <property type="match status" value="1"/>
</dbReference>
<dbReference type="Gene3D" id="3.40.950.10">
    <property type="entry name" value="Fe-only Hydrogenase (Larger Subunit), Chain L, domain 3"/>
    <property type="match status" value="2"/>
</dbReference>
<evidence type="ECO:0000313" key="5">
    <source>
        <dbReference type="EMBL" id="MCC2130067.1"/>
    </source>
</evidence>
<dbReference type="PROSITE" id="PS51379">
    <property type="entry name" value="4FE4S_FER_2"/>
    <property type="match status" value="3"/>
</dbReference>
<reference evidence="5" key="1">
    <citation type="submission" date="2021-10" db="EMBL/GenBank/DDBJ databases">
        <title>Anaerobic single-cell dispensing facilitates the cultivation of human gut bacteria.</title>
        <authorList>
            <person name="Afrizal A."/>
        </authorList>
    </citation>
    <scope>NUCLEOTIDE SEQUENCE</scope>
    <source>
        <strain evidence="5">CLA-AA-H272</strain>
    </source>
</reference>
<dbReference type="PROSITE" id="PS00198">
    <property type="entry name" value="4FE4S_FER_1"/>
    <property type="match status" value="1"/>
</dbReference>
<dbReference type="InterPro" id="IPR050340">
    <property type="entry name" value="Cytosolic_Fe-S_CAF"/>
</dbReference>
<protein>
    <submittedName>
        <fullName evidence="5">4Fe-4S dicluster domain-containing protein</fullName>
    </submittedName>
</protein>
<evidence type="ECO:0000256" key="3">
    <source>
        <dbReference type="ARBA" id="ARBA00023014"/>
    </source>
</evidence>
<organism evidence="5 6">
    <name type="scientific">Brotocaccenecus cirricatena</name>
    <dbReference type="NCBI Taxonomy" id="3064195"/>
    <lineage>
        <taxon>Bacteria</taxon>
        <taxon>Bacillati</taxon>
        <taxon>Bacillota</taxon>
        <taxon>Clostridia</taxon>
        <taxon>Eubacteriales</taxon>
        <taxon>Oscillospiraceae</taxon>
        <taxon>Brotocaccenecus</taxon>
    </lineage>
</organism>
<accession>A0AAE3ACN9</accession>
<dbReference type="SUPFAM" id="SSF54862">
    <property type="entry name" value="4Fe-4S ferredoxins"/>
    <property type="match status" value="1"/>
</dbReference>
<keyword evidence="2" id="KW-0408">Iron</keyword>
<feature type="domain" description="4Fe-4S ferredoxin-type" evidence="4">
    <location>
        <begin position="110"/>
        <end position="140"/>
    </location>
</feature>
<feature type="domain" description="4Fe-4S ferredoxin-type" evidence="4">
    <location>
        <begin position="188"/>
        <end position="217"/>
    </location>
</feature>
<dbReference type="InterPro" id="IPR004108">
    <property type="entry name" value="Fe_hydrogenase_lsu_C"/>
</dbReference>
<dbReference type="EMBL" id="JAJEPW010000034">
    <property type="protein sequence ID" value="MCC2130067.1"/>
    <property type="molecule type" value="Genomic_DNA"/>
</dbReference>
<keyword evidence="3" id="KW-0411">Iron-sulfur</keyword>
<evidence type="ECO:0000256" key="2">
    <source>
        <dbReference type="ARBA" id="ARBA00023004"/>
    </source>
</evidence>
<feature type="domain" description="4Fe-4S ferredoxin-type" evidence="4">
    <location>
        <begin position="142"/>
        <end position="172"/>
    </location>
</feature>
<evidence type="ECO:0000259" key="4">
    <source>
        <dbReference type="PROSITE" id="PS51379"/>
    </source>
</evidence>
<dbReference type="GO" id="GO:0046872">
    <property type="term" value="F:metal ion binding"/>
    <property type="evidence" value="ECO:0007669"/>
    <property type="project" value="UniProtKB-KW"/>
</dbReference>
<proteinExistence type="predicted"/>
<keyword evidence="1" id="KW-0479">Metal-binding</keyword>
<dbReference type="Proteomes" id="UP001199319">
    <property type="component" value="Unassembled WGS sequence"/>
</dbReference>
<dbReference type="InterPro" id="IPR017900">
    <property type="entry name" value="4Fe4S_Fe_S_CS"/>
</dbReference>
<dbReference type="NCBIfam" id="TIGR04105">
    <property type="entry name" value="FeFe_hydrog_B1"/>
    <property type="match status" value="1"/>
</dbReference>
<dbReference type="PANTHER" id="PTHR11615">
    <property type="entry name" value="NITRATE, FORMATE, IRON DEHYDROGENASE"/>
    <property type="match status" value="1"/>
</dbReference>
<dbReference type="GO" id="GO:0051536">
    <property type="term" value="F:iron-sulfur cluster binding"/>
    <property type="evidence" value="ECO:0007669"/>
    <property type="project" value="UniProtKB-KW"/>
</dbReference>
<dbReference type="CDD" id="cd04410">
    <property type="entry name" value="DMSOR_beta-like"/>
    <property type="match status" value="1"/>
</dbReference>
<dbReference type="AlphaFoldDB" id="A0AAE3ACN9"/>
<dbReference type="Gene3D" id="3.30.70.20">
    <property type="match status" value="2"/>
</dbReference>
<evidence type="ECO:0000313" key="6">
    <source>
        <dbReference type="Proteomes" id="UP001199319"/>
    </source>
</evidence>
<gene>
    <name evidence="5" type="ORF">LKD37_11175</name>
</gene>
<keyword evidence="6" id="KW-1185">Reference proteome</keyword>
<sequence>MRNLQCTITDMRKKVFAEVAKLAYEGGDYYTRMEKLPYELMPGEVGTVRESIFLERAIVGERIRLAMGLPLRDVSEHTLLSDGVEESAIAEKYYDPPLINIIKYACHACPDTHYEVTNACQGCLARHCSHACPKGAIYFEHGQAHIDQTKCIKCGKCKAACSYQAIIKFFRPCQEACGMDAIGKDDHGRAQINYDKCVNCGMCLVNCPFGAIVDKGQLFQLIHAIRGGAKVIAIIAPAFWGQFGEKVTPGQIKAAMKELGFAGLEEVAVGADLCAIEEAEEFLRVVPEKQPFMATSCCPAWSVMAKKEFPGFAPYISMTMTPMVLTARLQKRRNPDCKIAFIGPCAAKKLEASRRSVRSDVDFVLTFEELRGMFEAKNIDFSQIPDEQAQYEASAPGVGFAASGGVAKAVEKVIEKLEPDRQVKTVYAEGLRECRQMLRMARTGKYDGYLLEGMACPGGCIAGAGTVQPPEKSRRLLEQYKAQAPKSNPVESDYTEYLQIIREDEENWDPVARH</sequence>
<comment type="caution">
    <text evidence="5">The sequence shown here is derived from an EMBL/GenBank/DDBJ whole genome shotgun (WGS) entry which is preliminary data.</text>
</comment>
<dbReference type="Pfam" id="PF02906">
    <property type="entry name" value="Fe_hyd_lg_C"/>
    <property type="match status" value="1"/>
</dbReference>
<dbReference type="Gene3D" id="3.40.50.1780">
    <property type="match status" value="1"/>
</dbReference>